<reference evidence="3 4" key="1">
    <citation type="submission" date="2024-05" db="EMBL/GenBank/DDBJ databases">
        <authorList>
            <person name="Wallberg A."/>
        </authorList>
    </citation>
    <scope>NUCLEOTIDE SEQUENCE [LARGE SCALE GENOMIC DNA]</scope>
</reference>
<dbReference type="PROSITE" id="PS50119">
    <property type="entry name" value="ZF_BBOX"/>
    <property type="match status" value="1"/>
</dbReference>
<dbReference type="GO" id="GO:0008270">
    <property type="term" value="F:zinc ion binding"/>
    <property type="evidence" value="ECO:0007669"/>
    <property type="project" value="UniProtKB-KW"/>
</dbReference>
<dbReference type="EMBL" id="CAXKWB010000539">
    <property type="protein sequence ID" value="CAL4061136.1"/>
    <property type="molecule type" value="Genomic_DNA"/>
</dbReference>
<dbReference type="PANTHER" id="PTHR25462:SF296">
    <property type="entry name" value="MEIOTIC P26, ISOFORM F"/>
    <property type="match status" value="1"/>
</dbReference>
<keyword evidence="1" id="KW-0862">Zinc</keyword>
<dbReference type="InterPro" id="IPR000315">
    <property type="entry name" value="Znf_B-box"/>
</dbReference>
<gene>
    <name evidence="3" type="ORF">MNOR_LOCUS1886</name>
</gene>
<name>A0AAV2PNX2_MEGNR</name>
<dbReference type="AlphaFoldDB" id="A0AAV2PNX2"/>
<dbReference type="SUPFAM" id="SSF57845">
    <property type="entry name" value="B-box zinc-binding domain"/>
    <property type="match status" value="1"/>
</dbReference>
<feature type="domain" description="B box-type" evidence="2">
    <location>
        <begin position="14"/>
        <end position="42"/>
    </location>
</feature>
<evidence type="ECO:0000259" key="2">
    <source>
        <dbReference type="PROSITE" id="PS50119"/>
    </source>
</evidence>
<evidence type="ECO:0000313" key="3">
    <source>
        <dbReference type="EMBL" id="CAL4061136.1"/>
    </source>
</evidence>
<protein>
    <recommendedName>
        <fullName evidence="2">B box-type domain-containing protein</fullName>
    </recommendedName>
</protein>
<organism evidence="3 4">
    <name type="scientific">Meganyctiphanes norvegica</name>
    <name type="common">Northern krill</name>
    <name type="synonym">Thysanopoda norvegica</name>
    <dbReference type="NCBI Taxonomy" id="48144"/>
    <lineage>
        <taxon>Eukaryota</taxon>
        <taxon>Metazoa</taxon>
        <taxon>Ecdysozoa</taxon>
        <taxon>Arthropoda</taxon>
        <taxon>Crustacea</taxon>
        <taxon>Multicrustacea</taxon>
        <taxon>Malacostraca</taxon>
        <taxon>Eumalacostraca</taxon>
        <taxon>Eucarida</taxon>
        <taxon>Euphausiacea</taxon>
        <taxon>Euphausiidae</taxon>
        <taxon>Meganyctiphanes</taxon>
    </lineage>
</organism>
<dbReference type="InterPro" id="IPR047153">
    <property type="entry name" value="TRIM45/56/19-like"/>
</dbReference>
<dbReference type="PANTHER" id="PTHR25462">
    <property type="entry name" value="BONUS, ISOFORM C-RELATED"/>
    <property type="match status" value="1"/>
</dbReference>
<evidence type="ECO:0000313" key="4">
    <source>
        <dbReference type="Proteomes" id="UP001497623"/>
    </source>
</evidence>
<keyword evidence="4" id="KW-1185">Reference proteome</keyword>
<feature type="non-terminal residue" evidence="3">
    <location>
        <position position="1"/>
    </location>
</feature>
<comment type="caution">
    <text evidence="3">The sequence shown here is derived from an EMBL/GenBank/DDBJ whole genome shotgun (WGS) entry which is preliminary data.</text>
</comment>
<keyword evidence="1" id="KW-0863">Zinc-finger</keyword>
<dbReference type="Gene3D" id="3.30.160.60">
    <property type="entry name" value="Classic Zinc Finger"/>
    <property type="match status" value="1"/>
</dbReference>
<dbReference type="Proteomes" id="UP001497623">
    <property type="component" value="Unassembled WGS sequence"/>
</dbReference>
<keyword evidence="1" id="KW-0479">Metal-binding</keyword>
<evidence type="ECO:0000256" key="1">
    <source>
        <dbReference type="PROSITE-ProRule" id="PRU00024"/>
    </source>
</evidence>
<sequence>EDEGEIDDYSGGPCSKHKKSVVYFFCETHSLKICRECTVIDHPPNKCKFISFKEEVERRKENNICEASSTFTAINDKLTALDEFVKESYNIISNEELKIQQWRKEIEDAINSIIKRRIASEKAQHEIAKGKVQSKNMEVAKLNLEKSSTKKTTIENLNNVVSVSTNIKQWMLEVSKEYDLNKITTLDENSSAPVNILK</sequence>
<proteinExistence type="predicted"/>
<accession>A0AAV2PNX2</accession>
<feature type="non-terminal residue" evidence="3">
    <location>
        <position position="198"/>
    </location>
</feature>